<dbReference type="Pfam" id="PF00535">
    <property type="entry name" value="Glycos_transf_2"/>
    <property type="match status" value="1"/>
</dbReference>
<feature type="domain" description="Glycosyltransferase 2-like" evidence="1">
    <location>
        <begin position="6"/>
        <end position="133"/>
    </location>
</feature>
<dbReference type="Gene3D" id="3.90.550.10">
    <property type="entry name" value="Spore Coat Polysaccharide Biosynthesis Protein SpsA, Chain A"/>
    <property type="match status" value="1"/>
</dbReference>
<evidence type="ECO:0000313" key="3">
    <source>
        <dbReference type="Proteomes" id="UP001500782"/>
    </source>
</evidence>
<name>A0ABN0W5S4_9BACI</name>
<gene>
    <name evidence="2" type="ORF">GCM10008967_15850</name>
</gene>
<comment type="caution">
    <text evidence="2">The sequence shown here is derived from an EMBL/GenBank/DDBJ whole genome shotgun (WGS) entry which is preliminary data.</text>
</comment>
<evidence type="ECO:0000259" key="1">
    <source>
        <dbReference type="Pfam" id="PF00535"/>
    </source>
</evidence>
<reference evidence="3" key="1">
    <citation type="journal article" date="2019" name="Int. J. Syst. Evol. Microbiol.">
        <title>The Global Catalogue of Microorganisms (GCM) 10K type strain sequencing project: providing services to taxonomists for standard genome sequencing and annotation.</title>
        <authorList>
            <consortium name="The Broad Institute Genomics Platform"/>
            <consortium name="The Broad Institute Genome Sequencing Center for Infectious Disease"/>
            <person name="Wu L."/>
            <person name="Ma J."/>
        </authorList>
    </citation>
    <scope>NUCLEOTIDE SEQUENCE [LARGE SCALE GENOMIC DNA]</scope>
    <source>
        <strain evidence="3">JCM 9731</strain>
    </source>
</reference>
<dbReference type="InterPro" id="IPR001173">
    <property type="entry name" value="Glyco_trans_2-like"/>
</dbReference>
<dbReference type="PANTHER" id="PTHR10859">
    <property type="entry name" value="GLYCOSYL TRANSFERASE"/>
    <property type="match status" value="1"/>
</dbReference>
<accession>A0ABN0W5S4</accession>
<keyword evidence="3" id="KW-1185">Reference proteome</keyword>
<dbReference type="PANTHER" id="PTHR10859:SF114">
    <property type="entry name" value="DOLICHOL-PHOSPHATE MANNOSYLTRANSFERASE"/>
    <property type="match status" value="1"/>
</dbReference>
<protein>
    <recommendedName>
        <fullName evidence="1">Glycosyltransferase 2-like domain-containing protein</fullName>
    </recommendedName>
</protein>
<dbReference type="CDD" id="cd04179">
    <property type="entry name" value="DPM_DPG-synthase_like"/>
    <property type="match status" value="1"/>
</dbReference>
<dbReference type="Proteomes" id="UP001500782">
    <property type="component" value="Unassembled WGS sequence"/>
</dbReference>
<dbReference type="RefSeq" id="WP_343797961.1">
    <property type="nucleotide sequence ID" value="NZ_BAAADJ010000017.1"/>
</dbReference>
<proteinExistence type="predicted"/>
<sequence length="240" mass="27913">MKHYVIIIPALNPPESLVVYVQELLEHGSSHVIVVNDGSNLESNHIFNKLKHFKRCTVLTHGENKGKGCAIKTAFQYFLDHFHHMEAVITADADGQHSIEDVLKLAKVLEHKKEGLVCGVRNFKESFVPKRSLIGNRMTSFIFYLLFRIRLLDTQTGLRGFPKNELPSLIDLKGDRYEYEMNVLIYAATRRVPILEVPIQTLYFNQNKGSFFKPLRDSIRILHIILLGFFFQRRKYRRKE</sequence>
<evidence type="ECO:0000313" key="2">
    <source>
        <dbReference type="EMBL" id="GAA0326112.1"/>
    </source>
</evidence>
<dbReference type="EMBL" id="BAAADJ010000017">
    <property type="protein sequence ID" value="GAA0326112.1"/>
    <property type="molecule type" value="Genomic_DNA"/>
</dbReference>
<dbReference type="SUPFAM" id="SSF53448">
    <property type="entry name" value="Nucleotide-diphospho-sugar transferases"/>
    <property type="match status" value="1"/>
</dbReference>
<dbReference type="InterPro" id="IPR029044">
    <property type="entry name" value="Nucleotide-diphossugar_trans"/>
</dbReference>
<organism evidence="2 3">
    <name type="scientific">Bacillus carboniphilus</name>
    <dbReference type="NCBI Taxonomy" id="86663"/>
    <lineage>
        <taxon>Bacteria</taxon>
        <taxon>Bacillati</taxon>
        <taxon>Bacillota</taxon>
        <taxon>Bacilli</taxon>
        <taxon>Bacillales</taxon>
        <taxon>Bacillaceae</taxon>
        <taxon>Bacillus</taxon>
    </lineage>
</organism>